<dbReference type="PRINTS" id="PR00682">
    <property type="entry name" value="IPNSYNTHASE"/>
</dbReference>
<dbReference type="Proteomes" id="UP001501444">
    <property type="component" value="Unassembled WGS sequence"/>
</dbReference>
<dbReference type="InterPro" id="IPR044861">
    <property type="entry name" value="IPNS-like_FE2OG_OXY"/>
</dbReference>
<dbReference type="SUPFAM" id="SSF51197">
    <property type="entry name" value="Clavaminate synthase-like"/>
    <property type="match status" value="1"/>
</dbReference>
<dbReference type="RefSeq" id="WP_344614935.1">
    <property type="nucleotide sequence ID" value="NZ_BAAARV010000040.1"/>
</dbReference>
<keyword evidence="3" id="KW-0408">Iron</keyword>
<dbReference type="Pfam" id="PF14226">
    <property type="entry name" value="DIOX_N"/>
    <property type="match status" value="1"/>
</dbReference>
<dbReference type="PROSITE" id="PS51471">
    <property type="entry name" value="FE2OG_OXY"/>
    <property type="match status" value="1"/>
</dbReference>
<comment type="similarity">
    <text evidence="3">Belongs to the iron/ascorbate-dependent oxidoreductase family.</text>
</comment>
<accession>A0ABP5TMU6</accession>
<evidence type="ECO:0000313" key="5">
    <source>
        <dbReference type="EMBL" id="GAA2357043.1"/>
    </source>
</evidence>
<evidence type="ECO:0000256" key="3">
    <source>
        <dbReference type="RuleBase" id="RU003682"/>
    </source>
</evidence>
<proteinExistence type="inferred from homology"/>
<dbReference type="Gene3D" id="2.60.120.330">
    <property type="entry name" value="B-lactam Antibiotic, Isopenicillin N Synthase, Chain"/>
    <property type="match status" value="1"/>
</dbReference>
<reference evidence="6" key="1">
    <citation type="journal article" date="2019" name="Int. J. Syst. Evol. Microbiol.">
        <title>The Global Catalogue of Microorganisms (GCM) 10K type strain sequencing project: providing services to taxonomists for standard genome sequencing and annotation.</title>
        <authorList>
            <consortium name="The Broad Institute Genomics Platform"/>
            <consortium name="The Broad Institute Genome Sequencing Center for Infectious Disease"/>
            <person name="Wu L."/>
            <person name="Ma J."/>
        </authorList>
    </citation>
    <scope>NUCLEOTIDE SEQUENCE [LARGE SCALE GENOMIC DNA]</scope>
    <source>
        <strain evidence="6">JCM 3272</strain>
    </source>
</reference>
<sequence>MTAIPLVDLEPWFSGDAADRAALAAEIDRALQVSGFLLVTGHGVPRDLRDRTRAAARRFFALTEPQKRPYAVPVGGRGWIPPGAEANGYLEGVESPPDLKESYSVGSSVEAADPGADLGWHPANVWPAAVPELEASAREYMDRIRALSDDLLTIFAAALDLPADHFTRHTRFPKYTLNINRYPPLSEVGAPGDGQFRIGPHTDFGTVTVLDREPGVGGLQVYTPEGEWEDAPYDPAAFTVNIGDLMARWTGDRWRSTRHRVLPPQASAPDEDLVSLVFFYVSDRDARIASVAPPIGRREYPEIAASQYLFEKLQAISVG</sequence>
<keyword evidence="3" id="KW-0479">Metal-binding</keyword>
<keyword evidence="3" id="KW-0560">Oxidoreductase</keyword>
<dbReference type="PANTHER" id="PTHR47990">
    <property type="entry name" value="2-OXOGLUTARATE (2OG) AND FE(II)-DEPENDENT OXYGENASE SUPERFAMILY PROTEIN-RELATED"/>
    <property type="match status" value="1"/>
</dbReference>
<dbReference type="InterPro" id="IPR005123">
    <property type="entry name" value="Oxoglu/Fe-dep_dioxygenase_dom"/>
</dbReference>
<comment type="caution">
    <text evidence="5">The sequence shown here is derived from an EMBL/GenBank/DDBJ whole genome shotgun (WGS) entry which is preliminary data.</text>
</comment>
<gene>
    <name evidence="5" type="ORF">GCM10010170_050170</name>
</gene>
<evidence type="ECO:0000259" key="4">
    <source>
        <dbReference type="PROSITE" id="PS51471"/>
    </source>
</evidence>
<dbReference type="InterPro" id="IPR026992">
    <property type="entry name" value="DIOX_N"/>
</dbReference>
<dbReference type="Pfam" id="PF03171">
    <property type="entry name" value="2OG-FeII_Oxy"/>
    <property type="match status" value="1"/>
</dbReference>
<evidence type="ECO:0000256" key="2">
    <source>
        <dbReference type="ARBA" id="ARBA00023194"/>
    </source>
</evidence>
<keyword evidence="2" id="KW-0045">Antibiotic biosynthesis</keyword>
<evidence type="ECO:0000256" key="1">
    <source>
        <dbReference type="ARBA" id="ARBA00004792"/>
    </source>
</evidence>
<feature type="domain" description="Fe2OG dioxygenase" evidence="4">
    <location>
        <begin position="173"/>
        <end position="300"/>
    </location>
</feature>
<name>A0ABP5TMU6_9ACTN</name>
<dbReference type="InterPro" id="IPR050231">
    <property type="entry name" value="Iron_ascorbate_oxido_reductase"/>
</dbReference>
<dbReference type="InterPro" id="IPR027443">
    <property type="entry name" value="IPNS-like_sf"/>
</dbReference>
<comment type="pathway">
    <text evidence="1">Antibiotic biosynthesis.</text>
</comment>
<organism evidence="5 6">
    <name type="scientific">Dactylosporangium salmoneum</name>
    <dbReference type="NCBI Taxonomy" id="53361"/>
    <lineage>
        <taxon>Bacteria</taxon>
        <taxon>Bacillati</taxon>
        <taxon>Actinomycetota</taxon>
        <taxon>Actinomycetes</taxon>
        <taxon>Micromonosporales</taxon>
        <taxon>Micromonosporaceae</taxon>
        <taxon>Dactylosporangium</taxon>
    </lineage>
</organism>
<protein>
    <submittedName>
        <fullName evidence="5">2-oxoglutarate and iron-dependent oxygenase domain-containing protein</fullName>
    </submittedName>
</protein>
<dbReference type="EMBL" id="BAAARV010000040">
    <property type="protein sequence ID" value="GAA2357043.1"/>
    <property type="molecule type" value="Genomic_DNA"/>
</dbReference>
<evidence type="ECO:0000313" key="6">
    <source>
        <dbReference type="Proteomes" id="UP001501444"/>
    </source>
</evidence>
<keyword evidence="6" id="KW-1185">Reference proteome</keyword>